<comment type="caution">
    <text evidence="1">The sequence shown here is derived from an EMBL/GenBank/DDBJ whole genome shotgun (WGS) entry which is preliminary data.</text>
</comment>
<sequence length="205" mass="22428">MSEAKVPCDFQEPGTLKDILDLLVKLNDASSLKNSVGQKLVQDVRKYFKDAEKFYQSGSHSEVLSTVFSNAYGIRGSILQSSGTYPKYNNLDNSHEDHDCVPRALKKCLPKAFAALYFLLFMGDKSLGGIQGGHWSNNNVDGSRSSGQNLKNWLTDEQNLSRTLTPGLIKRGFSTGELHKSSDGSMLVGPLKKAVSLNPNKNEGA</sequence>
<accession>A0AAD9GLQ4</accession>
<feature type="non-terminal residue" evidence="1">
    <location>
        <position position="205"/>
    </location>
</feature>
<organism evidence="1 2">
    <name type="scientific">Babesia divergens</name>
    <dbReference type="NCBI Taxonomy" id="32595"/>
    <lineage>
        <taxon>Eukaryota</taxon>
        <taxon>Sar</taxon>
        <taxon>Alveolata</taxon>
        <taxon>Apicomplexa</taxon>
        <taxon>Aconoidasida</taxon>
        <taxon>Piroplasmida</taxon>
        <taxon>Babesiidae</taxon>
        <taxon>Babesia</taxon>
    </lineage>
</organism>
<dbReference type="Proteomes" id="UP001195914">
    <property type="component" value="Unassembled WGS sequence"/>
</dbReference>
<protein>
    <submittedName>
        <fullName evidence="1">Secreted antigen 1</fullName>
    </submittedName>
</protein>
<name>A0AAD9GLQ4_BABDI</name>
<proteinExistence type="predicted"/>
<reference evidence="1" key="2">
    <citation type="submission" date="2021-05" db="EMBL/GenBank/DDBJ databases">
        <authorList>
            <person name="Pain A."/>
        </authorList>
    </citation>
    <scope>NUCLEOTIDE SEQUENCE</scope>
    <source>
        <strain evidence="1">1802A</strain>
    </source>
</reference>
<gene>
    <name evidence="1" type="ORF">X943_001736</name>
</gene>
<reference evidence="1" key="1">
    <citation type="journal article" date="2014" name="Nucleic Acids Res.">
        <title>The evolutionary dynamics of variant antigen genes in Babesia reveal a history of genomic innovation underlying host-parasite interaction.</title>
        <authorList>
            <person name="Jackson A.P."/>
            <person name="Otto T.D."/>
            <person name="Darby A."/>
            <person name="Ramaprasad A."/>
            <person name="Xia D."/>
            <person name="Echaide I.E."/>
            <person name="Farber M."/>
            <person name="Gahlot S."/>
            <person name="Gamble J."/>
            <person name="Gupta D."/>
            <person name="Gupta Y."/>
            <person name="Jackson L."/>
            <person name="Malandrin L."/>
            <person name="Malas T.B."/>
            <person name="Moussa E."/>
            <person name="Nair M."/>
            <person name="Reid A.J."/>
            <person name="Sanders M."/>
            <person name="Sharma J."/>
            <person name="Tracey A."/>
            <person name="Quail M.A."/>
            <person name="Weir W."/>
            <person name="Wastling J.M."/>
            <person name="Hall N."/>
            <person name="Willadsen P."/>
            <person name="Lingelbach K."/>
            <person name="Shiels B."/>
            <person name="Tait A."/>
            <person name="Berriman M."/>
            <person name="Allred D.R."/>
            <person name="Pain A."/>
        </authorList>
    </citation>
    <scope>NUCLEOTIDE SEQUENCE</scope>
    <source>
        <strain evidence="1">1802A</strain>
    </source>
</reference>
<evidence type="ECO:0000313" key="1">
    <source>
        <dbReference type="EMBL" id="KAK1940751.1"/>
    </source>
</evidence>
<evidence type="ECO:0000313" key="2">
    <source>
        <dbReference type="Proteomes" id="UP001195914"/>
    </source>
</evidence>
<dbReference type="EMBL" id="JAHBMH010000001">
    <property type="protein sequence ID" value="KAK1940751.1"/>
    <property type="molecule type" value="Genomic_DNA"/>
</dbReference>
<keyword evidence="2" id="KW-1185">Reference proteome</keyword>
<dbReference type="AlphaFoldDB" id="A0AAD9GLQ4"/>